<accession>A0AAV4TPT3</accession>
<evidence type="ECO:0000313" key="1">
    <source>
        <dbReference type="EMBL" id="GIY45978.1"/>
    </source>
</evidence>
<reference evidence="1 2" key="1">
    <citation type="submission" date="2021-06" db="EMBL/GenBank/DDBJ databases">
        <title>Caerostris extrusa draft genome.</title>
        <authorList>
            <person name="Kono N."/>
            <person name="Arakawa K."/>
        </authorList>
    </citation>
    <scope>NUCLEOTIDE SEQUENCE [LARGE SCALE GENOMIC DNA]</scope>
</reference>
<protein>
    <submittedName>
        <fullName evidence="1">Uncharacterized protein</fullName>
    </submittedName>
</protein>
<sequence length="67" mass="7700">MSHIAANPNLMGYTSNRRTSDLTYKSHSDILINSQVPYERGVRSFVNVSEDPKGQYEKHIPEFSRKT</sequence>
<keyword evidence="2" id="KW-1185">Reference proteome</keyword>
<organism evidence="1 2">
    <name type="scientific">Caerostris extrusa</name>
    <name type="common">Bark spider</name>
    <name type="synonym">Caerostris bankana</name>
    <dbReference type="NCBI Taxonomy" id="172846"/>
    <lineage>
        <taxon>Eukaryota</taxon>
        <taxon>Metazoa</taxon>
        <taxon>Ecdysozoa</taxon>
        <taxon>Arthropoda</taxon>
        <taxon>Chelicerata</taxon>
        <taxon>Arachnida</taxon>
        <taxon>Araneae</taxon>
        <taxon>Araneomorphae</taxon>
        <taxon>Entelegynae</taxon>
        <taxon>Araneoidea</taxon>
        <taxon>Araneidae</taxon>
        <taxon>Caerostris</taxon>
    </lineage>
</organism>
<evidence type="ECO:0000313" key="2">
    <source>
        <dbReference type="Proteomes" id="UP001054945"/>
    </source>
</evidence>
<dbReference type="AlphaFoldDB" id="A0AAV4TPT3"/>
<proteinExistence type="predicted"/>
<comment type="caution">
    <text evidence="1">The sequence shown here is derived from an EMBL/GenBank/DDBJ whole genome shotgun (WGS) entry which is preliminary data.</text>
</comment>
<gene>
    <name evidence="1" type="ORF">CEXT_736061</name>
</gene>
<dbReference type="Proteomes" id="UP001054945">
    <property type="component" value="Unassembled WGS sequence"/>
</dbReference>
<dbReference type="EMBL" id="BPLR01011353">
    <property type="protein sequence ID" value="GIY45978.1"/>
    <property type="molecule type" value="Genomic_DNA"/>
</dbReference>
<name>A0AAV4TPT3_CAEEX</name>